<dbReference type="Gene3D" id="2.60.120.10">
    <property type="entry name" value="Jelly Rolls"/>
    <property type="match status" value="1"/>
</dbReference>
<dbReference type="PANTHER" id="PTHR36169:SF1">
    <property type="entry name" value="ACETATE KINASE EUTQ"/>
    <property type="match status" value="1"/>
</dbReference>
<dbReference type="InterPro" id="IPR014710">
    <property type="entry name" value="RmlC-like_jellyroll"/>
</dbReference>
<accession>A0A1S6IMM6</accession>
<dbReference type="CDD" id="cd02228">
    <property type="entry name" value="cupin_EutQ"/>
    <property type="match status" value="1"/>
</dbReference>
<dbReference type="AlphaFoldDB" id="A0A1S6IMM6"/>
<evidence type="ECO:0000313" key="2">
    <source>
        <dbReference type="Proteomes" id="UP000188993"/>
    </source>
</evidence>
<sequence>MKVINRNDIERLVREVILEEYSRGGDTGRHLDKESGVMSIELPMFDVTEEHRLDTGNPEHQVYTRDLVTVEESPRLGLGLMVMKDTTFDWHLGYDEIDYMIEGTLSVIIDGRKVTAGPREIMYIPKDSDIQFSVEGTARFIYITYPAEWNG</sequence>
<evidence type="ECO:0000313" key="1">
    <source>
        <dbReference type="EMBL" id="AQS52769.1"/>
    </source>
</evidence>
<dbReference type="PANTHER" id="PTHR36169">
    <property type="entry name" value="ETHANOLAMINE UTILIZATION PROTEIN EUTQ"/>
    <property type="match status" value="1"/>
</dbReference>
<proteinExistence type="predicted"/>
<dbReference type="STRING" id="708126.BW727_100376"/>
<dbReference type="Proteomes" id="UP000188993">
    <property type="component" value="Chromosome"/>
</dbReference>
<dbReference type="Pfam" id="PF06249">
    <property type="entry name" value="EutQ"/>
    <property type="match status" value="1"/>
</dbReference>
<protein>
    <submittedName>
        <fullName evidence="1">Ethanolamine utilization protein EutQ</fullName>
    </submittedName>
</protein>
<name>A0A1S6IMM6_9LACT</name>
<dbReference type="OrthoDB" id="3828611at2"/>
<gene>
    <name evidence="1" type="primary">eutQ</name>
    <name evidence="1" type="ORF">BW727_100376</name>
</gene>
<dbReference type="KEGG" id="jda:BW727_100376"/>
<dbReference type="InterPro" id="IPR011051">
    <property type="entry name" value="RmlC_Cupin_sf"/>
</dbReference>
<dbReference type="SUPFAM" id="SSF51182">
    <property type="entry name" value="RmlC-like cupins"/>
    <property type="match status" value="1"/>
</dbReference>
<dbReference type="RefSeq" id="WP_062468380.1">
    <property type="nucleotide sequence ID" value="NZ_BBYN01000007.1"/>
</dbReference>
<dbReference type="EMBL" id="CP019728">
    <property type="protein sequence ID" value="AQS52769.1"/>
    <property type="molecule type" value="Genomic_DNA"/>
</dbReference>
<organism evidence="1 2">
    <name type="scientific">Jeotgalibaca dankookensis</name>
    <dbReference type="NCBI Taxonomy" id="708126"/>
    <lineage>
        <taxon>Bacteria</taxon>
        <taxon>Bacillati</taxon>
        <taxon>Bacillota</taxon>
        <taxon>Bacilli</taxon>
        <taxon>Lactobacillales</taxon>
        <taxon>Carnobacteriaceae</taxon>
        <taxon>Jeotgalibaca</taxon>
    </lineage>
</organism>
<keyword evidence="2" id="KW-1185">Reference proteome</keyword>
<dbReference type="InterPro" id="IPR010424">
    <property type="entry name" value="EutQ"/>
</dbReference>
<reference evidence="1 2" key="1">
    <citation type="journal article" date="2014" name="Int. J. Syst. Evol. Microbiol.">
        <title>Jeotgalibaca dankookensis gen. nov., sp. nov., a member of the family Carnobacteriaceae, isolated from seujeot (Korean traditional food).</title>
        <authorList>
            <person name="Lee D.G."/>
            <person name="Trujillo M.E."/>
            <person name="Kang H."/>
            <person name="Ahn T.Y."/>
        </authorList>
    </citation>
    <scope>NUCLEOTIDE SEQUENCE [LARGE SCALE GENOMIC DNA]</scope>
    <source>
        <strain evidence="1 2">EX-07</strain>
    </source>
</reference>